<gene>
    <name evidence="2" type="ORF">OEA41_000621</name>
</gene>
<dbReference type="AlphaFoldDB" id="A0AAD9ZGT3"/>
<dbReference type="CDD" id="cd02970">
    <property type="entry name" value="PRX_like2"/>
    <property type="match status" value="1"/>
</dbReference>
<sequence length="323" mass="36098">MAVDTAAKPIDPQGDFEGDIKVDNKPPSKADLEKVADLPVLDVDKKSHTFKSLYADNEHGSRRVLIIFIRHFFCGNCQEYLRTFASSIPPSLLTTLTPPTEVVIIGCGQPELIPMYIRETSCPYPIYADPTRQLYHKLGMTMTLALGAEKPEYMQRSMLSVMLQSVIQELRSGRKMLSGGDFRQVGGEFIFEDGRVTFCHRMKNTRDHAEIPVVRRELGLEGERPRARKRWSTTGLGRRLSQRRQSWGASRSRSRNTGKGSEVHMSGVREEADAMPEDALKKLEGNKDGMVEDEKVENGAFKDQANRSAEGSVNGTANGHVTI</sequence>
<feature type="compositionally biased region" description="Polar residues" evidence="1">
    <location>
        <begin position="243"/>
        <end position="259"/>
    </location>
</feature>
<feature type="region of interest" description="Disordered" evidence="1">
    <location>
        <begin position="1"/>
        <end position="27"/>
    </location>
</feature>
<organism evidence="2 3">
    <name type="scientific">Lepraria neglecta</name>
    <dbReference type="NCBI Taxonomy" id="209136"/>
    <lineage>
        <taxon>Eukaryota</taxon>
        <taxon>Fungi</taxon>
        <taxon>Dikarya</taxon>
        <taxon>Ascomycota</taxon>
        <taxon>Pezizomycotina</taxon>
        <taxon>Lecanoromycetes</taxon>
        <taxon>OSLEUM clade</taxon>
        <taxon>Lecanoromycetidae</taxon>
        <taxon>Lecanorales</taxon>
        <taxon>Lecanorineae</taxon>
        <taxon>Stereocaulaceae</taxon>
        <taxon>Lepraria</taxon>
    </lineage>
</organism>
<feature type="compositionally biased region" description="Polar residues" evidence="1">
    <location>
        <begin position="306"/>
        <end position="323"/>
    </location>
</feature>
<dbReference type="InterPro" id="IPR032801">
    <property type="entry name" value="PXL2A/B/C"/>
</dbReference>
<comment type="caution">
    <text evidence="2">The sequence shown here is derived from an EMBL/GenBank/DDBJ whole genome shotgun (WGS) entry which is preliminary data.</text>
</comment>
<evidence type="ECO:0008006" key="4">
    <source>
        <dbReference type="Google" id="ProtNLM"/>
    </source>
</evidence>
<protein>
    <recommendedName>
        <fullName evidence="4">AhpC/TSA antioxidant enzyme-domain-containing protein</fullName>
    </recommendedName>
</protein>
<feature type="region of interest" description="Disordered" evidence="1">
    <location>
        <begin position="222"/>
        <end position="323"/>
    </location>
</feature>
<proteinExistence type="predicted"/>
<evidence type="ECO:0000313" key="3">
    <source>
        <dbReference type="Proteomes" id="UP001276659"/>
    </source>
</evidence>
<dbReference type="Pfam" id="PF13911">
    <property type="entry name" value="AhpC-TSA_2"/>
    <property type="match status" value="1"/>
</dbReference>
<feature type="compositionally biased region" description="Basic and acidic residues" evidence="1">
    <location>
        <begin position="267"/>
        <end position="297"/>
    </location>
</feature>
<evidence type="ECO:0000313" key="2">
    <source>
        <dbReference type="EMBL" id="KAK3178485.1"/>
    </source>
</evidence>
<accession>A0AAD9ZGT3</accession>
<dbReference type="Proteomes" id="UP001276659">
    <property type="component" value="Unassembled WGS sequence"/>
</dbReference>
<dbReference type="PANTHER" id="PTHR28630:SF3">
    <property type="entry name" value="PEROXIREDOXIN-LIKE 2C"/>
    <property type="match status" value="1"/>
</dbReference>
<dbReference type="SUPFAM" id="SSF52833">
    <property type="entry name" value="Thioredoxin-like"/>
    <property type="match status" value="1"/>
</dbReference>
<evidence type="ECO:0000256" key="1">
    <source>
        <dbReference type="SAM" id="MobiDB-lite"/>
    </source>
</evidence>
<dbReference type="Gene3D" id="3.40.30.10">
    <property type="entry name" value="Glutaredoxin"/>
    <property type="match status" value="1"/>
</dbReference>
<keyword evidence="3" id="KW-1185">Reference proteome</keyword>
<dbReference type="InterPro" id="IPR036249">
    <property type="entry name" value="Thioredoxin-like_sf"/>
</dbReference>
<feature type="compositionally biased region" description="Basic and acidic residues" evidence="1">
    <location>
        <begin position="18"/>
        <end position="27"/>
    </location>
</feature>
<name>A0AAD9ZGT3_9LECA</name>
<dbReference type="EMBL" id="JASNWA010000003">
    <property type="protein sequence ID" value="KAK3178485.1"/>
    <property type="molecule type" value="Genomic_DNA"/>
</dbReference>
<reference evidence="2" key="1">
    <citation type="submission" date="2022-11" db="EMBL/GenBank/DDBJ databases">
        <title>Chromosomal genome sequence assembly and mating type (MAT) locus characterization of the leprose asexual lichenized fungus Lepraria neglecta (Nyl.) Erichsen.</title>
        <authorList>
            <person name="Allen J.L."/>
            <person name="Pfeffer B."/>
        </authorList>
    </citation>
    <scope>NUCLEOTIDE SEQUENCE</scope>
    <source>
        <strain evidence="2">Allen 5258</strain>
    </source>
</reference>
<dbReference type="PANTHER" id="PTHR28630">
    <property type="match status" value="1"/>
</dbReference>